<dbReference type="GO" id="GO:0006915">
    <property type="term" value="P:apoptotic process"/>
    <property type="evidence" value="ECO:0007669"/>
    <property type="project" value="TreeGrafter"/>
</dbReference>
<dbReference type="SUPFAM" id="SSF51905">
    <property type="entry name" value="FAD/NAD(P)-binding domain"/>
    <property type="match status" value="1"/>
</dbReference>
<dbReference type="Pfam" id="PF07992">
    <property type="entry name" value="Pyr_redox_2"/>
    <property type="match status" value="1"/>
</dbReference>
<dbReference type="GO" id="GO:0033108">
    <property type="term" value="P:mitochondrial respiratory chain complex assembly"/>
    <property type="evidence" value="ECO:0007669"/>
    <property type="project" value="TreeGrafter"/>
</dbReference>
<dbReference type="AlphaFoldDB" id="A0A7T8KJA8"/>
<dbReference type="InterPro" id="IPR036188">
    <property type="entry name" value="FAD/NAD-bd_sf"/>
</dbReference>
<feature type="domain" description="FAD/NAD(P)-binding" evidence="4">
    <location>
        <begin position="3"/>
        <end position="88"/>
    </location>
</feature>
<evidence type="ECO:0000313" key="5">
    <source>
        <dbReference type="EMBL" id="QQP56861.1"/>
    </source>
</evidence>
<keyword evidence="3" id="KW-0560">Oxidoreductase</keyword>
<evidence type="ECO:0000259" key="4">
    <source>
        <dbReference type="Pfam" id="PF07992"/>
    </source>
</evidence>
<keyword evidence="6" id="KW-1185">Reference proteome</keyword>
<accession>A0A7T8KJA8</accession>
<proteinExistence type="predicted"/>
<evidence type="ECO:0000256" key="3">
    <source>
        <dbReference type="ARBA" id="ARBA00023002"/>
    </source>
</evidence>
<organism evidence="5 6">
    <name type="scientific">Caligus rogercresseyi</name>
    <name type="common">Sea louse</name>
    <dbReference type="NCBI Taxonomy" id="217165"/>
    <lineage>
        <taxon>Eukaryota</taxon>
        <taxon>Metazoa</taxon>
        <taxon>Ecdysozoa</taxon>
        <taxon>Arthropoda</taxon>
        <taxon>Crustacea</taxon>
        <taxon>Multicrustacea</taxon>
        <taxon>Hexanauplia</taxon>
        <taxon>Copepoda</taxon>
        <taxon>Siphonostomatoida</taxon>
        <taxon>Caligidae</taxon>
        <taxon>Caligus</taxon>
    </lineage>
</organism>
<dbReference type="Proteomes" id="UP000595437">
    <property type="component" value="Chromosome 1"/>
</dbReference>
<dbReference type="OrthoDB" id="6029at2759"/>
<dbReference type="EMBL" id="CP045890">
    <property type="protein sequence ID" value="QQP56861.1"/>
    <property type="molecule type" value="Genomic_DNA"/>
</dbReference>
<evidence type="ECO:0000313" key="6">
    <source>
        <dbReference type="Proteomes" id="UP000595437"/>
    </source>
</evidence>
<evidence type="ECO:0000256" key="2">
    <source>
        <dbReference type="ARBA" id="ARBA00022827"/>
    </source>
</evidence>
<dbReference type="PANTHER" id="PTHR43557:SF4">
    <property type="entry name" value="APOPTOSIS-INDUCING FACTOR 1, MITOCHONDRIAL"/>
    <property type="match status" value="1"/>
</dbReference>
<dbReference type="GO" id="GO:0016174">
    <property type="term" value="F:NAD(P)H oxidase H2O2-forming activity"/>
    <property type="evidence" value="ECO:0007669"/>
    <property type="project" value="TreeGrafter"/>
</dbReference>
<evidence type="ECO:0000256" key="1">
    <source>
        <dbReference type="ARBA" id="ARBA00022630"/>
    </source>
</evidence>
<reference evidence="6" key="1">
    <citation type="submission" date="2021-01" db="EMBL/GenBank/DDBJ databases">
        <title>Caligus Genome Assembly.</title>
        <authorList>
            <person name="Gallardo-Escarate C."/>
        </authorList>
    </citation>
    <scope>NUCLEOTIDE SEQUENCE [LARGE SCALE GENOMIC DNA]</scope>
</reference>
<dbReference type="Gene3D" id="3.50.50.60">
    <property type="entry name" value="FAD/NAD(P)-binding domain"/>
    <property type="match status" value="2"/>
</dbReference>
<name>A0A7T8KJA8_CALRO</name>
<dbReference type="PANTHER" id="PTHR43557">
    <property type="entry name" value="APOPTOSIS-INDUCING FACTOR 1"/>
    <property type="match status" value="1"/>
</dbReference>
<protein>
    <recommendedName>
        <fullName evidence="4">FAD/NAD(P)-binding domain-containing protein</fullName>
    </recommendedName>
</protein>
<keyword evidence="2" id="KW-0274">FAD</keyword>
<dbReference type="InterPro" id="IPR023753">
    <property type="entry name" value="FAD/NAD-binding_dom"/>
</dbReference>
<gene>
    <name evidence="5" type="ORF">FKW44_001673</name>
</gene>
<dbReference type="GO" id="GO:0071949">
    <property type="term" value="F:FAD binding"/>
    <property type="evidence" value="ECO:0007669"/>
    <property type="project" value="TreeGrafter"/>
</dbReference>
<dbReference type="GO" id="GO:0005739">
    <property type="term" value="C:mitochondrion"/>
    <property type="evidence" value="ECO:0007669"/>
    <property type="project" value="TreeGrafter"/>
</dbReference>
<keyword evidence="1" id="KW-0285">Flavoprotein</keyword>
<dbReference type="InterPro" id="IPR050446">
    <property type="entry name" value="FAD-oxidoreductase/Apoptosis"/>
</dbReference>
<sequence>MGRILPKYLSQWMTQKVKNEGVNVEAGCTLSSAHLERGKVILTLSNGREIKVDHVIMSVGSEPNIQLAESAKLETAQGGFKVNSEFKAKYVPLPGLHFIDIQSLFIYLFQVCYCH</sequence>